<evidence type="ECO:0000313" key="1">
    <source>
        <dbReference type="EMBL" id="AMO20696.1"/>
    </source>
</evidence>
<dbReference type="Proteomes" id="UP000304840">
    <property type="component" value="Chromosome"/>
</dbReference>
<dbReference type="AlphaFoldDB" id="A0AAI8CIT3"/>
<proteinExistence type="predicted"/>
<dbReference type="EMBL" id="CP010992">
    <property type="protein sequence ID" value="AMO20696.1"/>
    <property type="molecule type" value="Genomic_DNA"/>
</dbReference>
<reference evidence="1 2" key="2">
    <citation type="submission" date="2019-05" db="EMBL/GenBank/DDBJ databases">
        <authorList>
            <person name="Ravantti J.J."/>
        </authorList>
    </citation>
    <scope>NUCLEOTIDE SEQUENCE [LARGE SCALE GENOMIC DNA]</scope>
    <source>
        <strain evidence="1 2">B185</strain>
    </source>
</reference>
<gene>
    <name evidence="1" type="ORF">UN65_10435</name>
</gene>
<accession>A0AAI8CIT3</accession>
<organism evidence="1 2">
    <name type="scientific">Flavobacterium columnare</name>
    <dbReference type="NCBI Taxonomy" id="996"/>
    <lineage>
        <taxon>Bacteria</taxon>
        <taxon>Pseudomonadati</taxon>
        <taxon>Bacteroidota</taxon>
        <taxon>Flavobacteriia</taxon>
        <taxon>Flavobacteriales</taxon>
        <taxon>Flavobacteriaceae</taxon>
        <taxon>Flavobacterium</taxon>
    </lineage>
</organism>
<evidence type="ECO:0000313" key="2">
    <source>
        <dbReference type="Proteomes" id="UP000304840"/>
    </source>
</evidence>
<sequence length="77" mass="8934">MLTDHYAWGIFGTPYATAKEFYPDADYKIQYEDQYSGWAPSDWANHLGQYDKNADIWYKAASKVLKKEESDSKTGKK</sequence>
<dbReference type="RefSeq" id="WP_138425513.1">
    <property type="nucleotide sequence ID" value="NZ_CP010992.1"/>
</dbReference>
<protein>
    <submittedName>
        <fullName evidence="1">Uncharacterized protein</fullName>
    </submittedName>
</protein>
<reference evidence="2" key="1">
    <citation type="submission" date="2016-03" db="EMBL/GenBank/DDBJ databases">
        <title>Flavobacterium columnare strain B185, complete genome.</title>
        <authorList>
            <person name="Sundberg L.-R."/>
            <person name="Papponen P."/>
            <person name="Laanto E."/>
        </authorList>
    </citation>
    <scope>NUCLEOTIDE SEQUENCE [LARGE SCALE GENOMIC DNA]</scope>
    <source>
        <strain evidence="2">B185</strain>
    </source>
</reference>
<name>A0AAI8CIT3_9FLAO</name>